<proteinExistence type="predicted"/>
<sequence>MKKLTHYTLLLLLLIVSCAGYSDISPEYRIDTSKPIGSKIVIFVSPTSKEIKKMKAEAKDLESFYVAADDLNYYTYKAEEYLDKLNVPHKDTHEKKIKFMINNKVTEVDYSKSDETWFILIYNGKDKPTKTYAIDIDEHEVLLKQLTEPTSEPAPSPQ</sequence>
<accession>A0A3B0YBU4</accession>
<dbReference type="PROSITE" id="PS51257">
    <property type="entry name" value="PROKAR_LIPOPROTEIN"/>
    <property type="match status" value="1"/>
</dbReference>
<evidence type="ECO:0008006" key="2">
    <source>
        <dbReference type="Google" id="ProtNLM"/>
    </source>
</evidence>
<reference evidence="1" key="1">
    <citation type="submission" date="2018-06" db="EMBL/GenBank/DDBJ databases">
        <authorList>
            <person name="Zhirakovskaya E."/>
        </authorList>
    </citation>
    <scope>NUCLEOTIDE SEQUENCE</scope>
</reference>
<organism evidence="1">
    <name type="scientific">hydrothermal vent metagenome</name>
    <dbReference type="NCBI Taxonomy" id="652676"/>
    <lineage>
        <taxon>unclassified sequences</taxon>
        <taxon>metagenomes</taxon>
        <taxon>ecological metagenomes</taxon>
    </lineage>
</organism>
<gene>
    <name evidence="1" type="ORF">MNBD_GAMMA11-2552</name>
</gene>
<protein>
    <recommendedName>
        <fullName evidence="2">Lipoprotein</fullName>
    </recommendedName>
</protein>
<dbReference type="AlphaFoldDB" id="A0A3B0YBU4"/>
<evidence type="ECO:0000313" key="1">
    <source>
        <dbReference type="EMBL" id="VAW66154.1"/>
    </source>
</evidence>
<dbReference type="EMBL" id="UOFG01000264">
    <property type="protein sequence ID" value="VAW66154.1"/>
    <property type="molecule type" value="Genomic_DNA"/>
</dbReference>
<name>A0A3B0YBU4_9ZZZZ</name>